<reference evidence="2" key="1">
    <citation type="submission" date="2022-06" db="EMBL/GenBank/DDBJ databases">
        <title>Complete genome sequence of Streptomyces nigrescens HEK616.</title>
        <authorList>
            <person name="Asamizu S."/>
            <person name="Onaka H."/>
        </authorList>
    </citation>
    <scope>NUCLEOTIDE SEQUENCE</scope>
    <source>
        <strain evidence="2">HEK616</strain>
    </source>
</reference>
<protein>
    <submittedName>
        <fullName evidence="2">Uncharacterized protein</fullName>
    </submittedName>
</protein>
<accession>A0ABM8A0Y1</accession>
<dbReference type="RefSeq" id="WP_261955734.1">
    <property type="nucleotide sequence ID" value="NZ_AP026073.1"/>
</dbReference>
<keyword evidence="3" id="KW-1185">Reference proteome</keyword>
<organism evidence="2 3">
    <name type="scientific">Streptomyces nigrescens</name>
    <dbReference type="NCBI Taxonomy" id="1920"/>
    <lineage>
        <taxon>Bacteria</taxon>
        <taxon>Bacillati</taxon>
        <taxon>Actinomycetota</taxon>
        <taxon>Actinomycetes</taxon>
        <taxon>Kitasatosporales</taxon>
        <taxon>Streptomycetaceae</taxon>
        <taxon>Streptomyces</taxon>
    </lineage>
</organism>
<name>A0ABM8A0Y1_STRNI</name>
<feature type="compositionally biased region" description="Low complexity" evidence="1">
    <location>
        <begin position="1"/>
        <end position="13"/>
    </location>
</feature>
<evidence type="ECO:0000313" key="3">
    <source>
        <dbReference type="Proteomes" id="UP001059597"/>
    </source>
</evidence>
<dbReference type="EMBL" id="AP026073">
    <property type="protein sequence ID" value="BDM72286.1"/>
    <property type="molecule type" value="Genomic_DNA"/>
</dbReference>
<dbReference type="Proteomes" id="UP001059597">
    <property type="component" value="Chromosome"/>
</dbReference>
<dbReference type="NCBIfam" id="NF041709">
    <property type="entry name" value="RiPP_phane_YxD"/>
    <property type="match status" value="1"/>
</dbReference>
<evidence type="ECO:0000313" key="2">
    <source>
        <dbReference type="EMBL" id="BDM72286.1"/>
    </source>
</evidence>
<proteinExistence type="predicted"/>
<evidence type="ECO:0000256" key="1">
    <source>
        <dbReference type="SAM" id="MobiDB-lite"/>
    </source>
</evidence>
<sequence length="69" mass="7146">MSDPRGGARPAEAGPGGGALSVRNAHDLMALQQRVSHPVLADVLSVLGDRVRSEPVPVAYYEDGPGLVL</sequence>
<gene>
    <name evidence="2" type="ORF">HEK616_57730</name>
</gene>
<feature type="region of interest" description="Disordered" evidence="1">
    <location>
        <begin position="1"/>
        <end position="21"/>
    </location>
</feature>